<evidence type="ECO:0000256" key="2">
    <source>
        <dbReference type="HAMAP-Rule" id="MF_01940"/>
    </source>
</evidence>
<organism evidence="3 4">
    <name type="scientific">Paenalkalicoccus suaedae</name>
    <dbReference type="NCBI Taxonomy" id="2592382"/>
    <lineage>
        <taxon>Bacteria</taxon>
        <taxon>Bacillati</taxon>
        <taxon>Bacillota</taxon>
        <taxon>Bacilli</taxon>
        <taxon>Bacillales</taxon>
        <taxon>Bacillaceae</taxon>
        <taxon>Paenalkalicoccus</taxon>
    </lineage>
</organism>
<dbReference type="RefSeq" id="WP_176010093.1">
    <property type="nucleotide sequence ID" value="NZ_CP041372.2"/>
</dbReference>
<dbReference type="InterPro" id="IPR009097">
    <property type="entry name" value="Cyclic_Pdiesterase"/>
</dbReference>
<dbReference type="InterPro" id="IPR004175">
    <property type="entry name" value="RNA_CPDase"/>
</dbReference>
<keyword evidence="4" id="KW-1185">Reference proteome</keyword>
<dbReference type="GO" id="GO:0004113">
    <property type="term" value="F:2',3'-cyclic-nucleotide 3'-phosphodiesterase activity"/>
    <property type="evidence" value="ECO:0007669"/>
    <property type="project" value="InterPro"/>
</dbReference>
<dbReference type="AlphaFoldDB" id="A0A859FG45"/>
<keyword evidence="1 2" id="KW-0378">Hydrolase</keyword>
<proteinExistence type="inferred from homology"/>
<dbReference type="EC" id="3.1.4.58" evidence="2"/>
<evidence type="ECO:0000313" key="3">
    <source>
        <dbReference type="EMBL" id="QKS72109.1"/>
    </source>
</evidence>
<feature type="active site" description="Proton acceptor" evidence="2">
    <location>
        <position position="122"/>
    </location>
</feature>
<dbReference type="PANTHER" id="PTHR35561:SF1">
    <property type="entry name" value="RNA 2',3'-CYCLIC PHOSPHODIESTERASE"/>
    <property type="match status" value="1"/>
</dbReference>
<sequence length="175" mass="19942">MHHFIGISATPEVASAGVAARLDMIHQYNVLPDPRDMHITLLFLGGFEFAKVEELWDRIATIPSPSFPLTFSKRASFGLATRPRVLFLAPEHSNALLDLQAMVRKSGDDVSFEGDRRPYHPHMTIAKKWRGVERTAPLDDIKIKPVTMTVAEIHLYEIRIGEVPRYERIQTKRLE</sequence>
<evidence type="ECO:0000256" key="1">
    <source>
        <dbReference type="ARBA" id="ARBA00022801"/>
    </source>
</evidence>
<dbReference type="Proteomes" id="UP000318138">
    <property type="component" value="Chromosome"/>
</dbReference>
<dbReference type="HAMAP" id="MF_01940">
    <property type="entry name" value="RNA_CPDase"/>
    <property type="match status" value="1"/>
</dbReference>
<dbReference type="Pfam" id="PF13563">
    <property type="entry name" value="2_5_RNA_ligase2"/>
    <property type="match status" value="1"/>
</dbReference>
<evidence type="ECO:0000313" key="4">
    <source>
        <dbReference type="Proteomes" id="UP000318138"/>
    </source>
</evidence>
<dbReference type="PANTHER" id="PTHR35561">
    <property type="entry name" value="RNA 2',3'-CYCLIC PHOSPHODIESTERASE"/>
    <property type="match status" value="1"/>
</dbReference>
<dbReference type="NCBIfam" id="TIGR02258">
    <property type="entry name" value="2_5_ligase"/>
    <property type="match status" value="1"/>
</dbReference>
<feature type="short sequence motif" description="HXTX 1" evidence="2">
    <location>
        <begin position="38"/>
        <end position="41"/>
    </location>
</feature>
<protein>
    <recommendedName>
        <fullName evidence="2">RNA 2',3'-cyclic phosphodiesterase</fullName>
        <shortName evidence="2">RNA 2',3'-CPDase</shortName>
        <ecNumber evidence="2">3.1.4.58</ecNumber>
    </recommendedName>
</protein>
<dbReference type="SUPFAM" id="SSF55144">
    <property type="entry name" value="LigT-like"/>
    <property type="match status" value="1"/>
</dbReference>
<feature type="short sequence motif" description="HXTX 2" evidence="2">
    <location>
        <begin position="122"/>
        <end position="125"/>
    </location>
</feature>
<dbReference type="EMBL" id="CP041372">
    <property type="protein sequence ID" value="QKS72109.1"/>
    <property type="molecule type" value="Genomic_DNA"/>
</dbReference>
<comment type="function">
    <text evidence="2">Hydrolyzes RNA 2',3'-cyclic phosphodiester to an RNA 2'-phosphomonoester.</text>
</comment>
<name>A0A859FG45_9BACI</name>
<reference evidence="4" key="1">
    <citation type="submission" date="2019-07" db="EMBL/GenBank/DDBJ databases">
        <title>Bacillus alkalisoli sp. nov. isolated from saline soil.</title>
        <authorList>
            <person name="Sun J.-Q."/>
            <person name="Xu L."/>
        </authorList>
    </citation>
    <scope>NUCLEOTIDE SEQUENCE [LARGE SCALE GENOMIC DNA]</scope>
    <source>
        <strain evidence="4">M4U3P1</strain>
    </source>
</reference>
<feature type="active site" description="Proton donor" evidence="2">
    <location>
        <position position="38"/>
    </location>
</feature>
<comment type="catalytic activity">
    <reaction evidence="2">
        <text>a 3'-end 2',3'-cyclophospho-ribonucleotide-RNA + H2O = a 3'-end 2'-phospho-ribonucleotide-RNA + H(+)</text>
        <dbReference type="Rhea" id="RHEA:11828"/>
        <dbReference type="Rhea" id="RHEA-COMP:10464"/>
        <dbReference type="Rhea" id="RHEA-COMP:17353"/>
        <dbReference type="ChEBI" id="CHEBI:15377"/>
        <dbReference type="ChEBI" id="CHEBI:15378"/>
        <dbReference type="ChEBI" id="CHEBI:83064"/>
        <dbReference type="ChEBI" id="CHEBI:173113"/>
        <dbReference type="EC" id="3.1.4.58"/>
    </reaction>
</comment>
<dbReference type="GO" id="GO:0008664">
    <property type="term" value="F:RNA 2',3'-cyclic 3'-phosphodiesterase activity"/>
    <property type="evidence" value="ECO:0007669"/>
    <property type="project" value="UniProtKB-EC"/>
</dbReference>
<dbReference type="Gene3D" id="3.90.1140.10">
    <property type="entry name" value="Cyclic phosphodiesterase"/>
    <property type="match status" value="1"/>
</dbReference>
<dbReference type="KEGG" id="psua:FLK61_36220"/>
<comment type="similarity">
    <text evidence="2">Belongs to the 2H phosphoesterase superfamily. ThpR family.</text>
</comment>
<accession>A0A859FG45</accession>
<gene>
    <name evidence="3" type="primary">thpR</name>
    <name evidence="3" type="ORF">FLK61_36220</name>
</gene>